<accession>A0ABW5PLV1</accession>
<dbReference type="CDD" id="cd00093">
    <property type="entry name" value="HTH_XRE"/>
    <property type="match status" value="1"/>
</dbReference>
<proteinExistence type="predicted"/>
<evidence type="ECO:0000259" key="1">
    <source>
        <dbReference type="PROSITE" id="PS50943"/>
    </source>
</evidence>
<sequence length="77" mass="9032">MTEEILHKIRVVYGFTQAEIAQYAGVTDSYINQVFKRKRTLSEKVSHRLIKELNLTPDKLGRILQHYEETVSIRNTI</sequence>
<dbReference type="Pfam" id="PF01381">
    <property type="entry name" value="HTH_3"/>
    <property type="match status" value="1"/>
</dbReference>
<comment type="caution">
    <text evidence="2">The sequence shown here is derived from an EMBL/GenBank/DDBJ whole genome shotgun (WGS) entry which is preliminary data.</text>
</comment>
<dbReference type="EMBL" id="JBHUME010000022">
    <property type="protein sequence ID" value="MFD2615708.1"/>
    <property type="molecule type" value="Genomic_DNA"/>
</dbReference>
<dbReference type="RefSeq" id="WP_377607887.1">
    <property type="nucleotide sequence ID" value="NZ_JBHUME010000022.1"/>
</dbReference>
<dbReference type="Proteomes" id="UP001597541">
    <property type="component" value="Unassembled WGS sequence"/>
</dbReference>
<reference evidence="3" key="1">
    <citation type="journal article" date="2019" name="Int. J. Syst. Evol. Microbiol.">
        <title>The Global Catalogue of Microorganisms (GCM) 10K type strain sequencing project: providing services to taxonomists for standard genome sequencing and annotation.</title>
        <authorList>
            <consortium name="The Broad Institute Genomics Platform"/>
            <consortium name="The Broad Institute Genome Sequencing Center for Infectious Disease"/>
            <person name="Wu L."/>
            <person name="Ma J."/>
        </authorList>
    </citation>
    <scope>NUCLEOTIDE SEQUENCE [LARGE SCALE GENOMIC DNA]</scope>
    <source>
        <strain evidence="3">KCTC 3950</strain>
    </source>
</reference>
<evidence type="ECO:0000313" key="2">
    <source>
        <dbReference type="EMBL" id="MFD2615708.1"/>
    </source>
</evidence>
<dbReference type="SUPFAM" id="SSF47413">
    <property type="entry name" value="lambda repressor-like DNA-binding domains"/>
    <property type="match status" value="1"/>
</dbReference>
<feature type="domain" description="HTH cro/C1-type" evidence="1">
    <location>
        <begin position="6"/>
        <end position="60"/>
    </location>
</feature>
<name>A0ABW5PLV1_9BACL</name>
<dbReference type="InterPro" id="IPR001387">
    <property type="entry name" value="Cro/C1-type_HTH"/>
</dbReference>
<gene>
    <name evidence="2" type="ORF">ACFSUF_25190</name>
</gene>
<dbReference type="SMART" id="SM00530">
    <property type="entry name" value="HTH_XRE"/>
    <property type="match status" value="1"/>
</dbReference>
<dbReference type="InterPro" id="IPR010982">
    <property type="entry name" value="Lambda_DNA-bd_dom_sf"/>
</dbReference>
<dbReference type="PROSITE" id="PS50943">
    <property type="entry name" value="HTH_CROC1"/>
    <property type="match status" value="1"/>
</dbReference>
<evidence type="ECO:0000313" key="3">
    <source>
        <dbReference type="Proteomes" id="UP001597541"/>
    </source>
</evidence>
<dbReference type="Gene3D" id="1.10.260.40">
    <property type="entry name" value="lambda repressor-like DNA-binding domains"/>
    <property type="match status" value="1"/>
</dbReference>
<protein>
    <submittedName>
        <fullName evidence="2">Helix-turn-helix domain-containing protein</fullName>
    </submittedName>
</protein>
<organism evidence="2 3">
    <name type="scientific">Paenibacillus gansuensis</name>
    <dbReference type="NCBI Taxonomy" id="306542"/>
    <lineage>
        <taxon>Bacteria</taxon>
        <taxon>Bacillati</taxon>
        <taxon>Bacillota</taxon>
        <taxon>Bacilli</taxon>
        <taxon>Bacillales</taxon>
        <taxon>Paenibacillaceae</taxon>
        <taxon>Paenibacillus</taxon>
    </lineage>
</organism>
<keyword evidence="3" id="KW-1185">Reference proteome</keyword>